<dbReference type="EMBL" id="JAESVA010000011">
    <property type="protein sequence ID" value="MCB8883174.1"/>
    <property type="molecule type" value="Genomic_DNA"/>
</dbReference>
<keyword evidence="8" id="KW-1185">Reference proteome</keyword>
<feature type="transmembrane region" description="Helical" evidence="6">
    <location>
        <begin position="37"/>
        <end position="57"/>
    </location>
</feature>
<keyword evidence="4 6" id="KW-1133">Transmembrane helix</keyword>
<proteinExistence type="predicted"/>
<dbReference type="Gene3D" id="1.20.1250.20">
    <property type="entry name" value="MFS general substrate transporter like domains"/>
    <property type="match status" value="1"/>
</dbReference>
<evidence type="ECO:0000313" key="8">
    <source>
        <dbReference type="Proteomes" id="UP000721844"/>
    </source>
</evidence>
<comment type="caution">
    <text evidence="7">The sequence shown here is derived from an EMBL/GenBank/DDBJ whole genome shotgun (WGS) entry which is preliminary data.</text>
</comment>
<dbReference type="Proteomes" id="UP000721844">
    <property type="component" value="Unassembled WGS sequence"/>
</dbReference>
<dbReference type="AlphaFoldDB" id="A0A963Z5E5"/>
<dbReference type="RefSeq" id="WP_227309828.1">
    <property type="nucleotide sequence ID" value="NZ_JAESVA010000011.1"/>
</dbReference>
<gene>
    <name evidence="7" type="ORF">ACELLULO517_23195</name>
</gene>
<dbReference type="PANTHER" id="PTHR42718">
    <property type="entry name" value="MAJOR FACILITATOR SUPERFAMILY MULTIDRUG TRANSPORTER MFSC"/>
    <property type="match status" value="1"/>
</dbReference>
<organism evidence="7 8">
    <name type="scientific">Acidisoma cellulosilyticum</name>
    <dbReference type="NCBI Taxonomy" id="2802395"/>
    <lineage>
        <taxon>Bacteria</taxon>
        <taxon>Pseudomonadati</taxon>
        <taxon>Pseudomonadota</taxon>
        <taxon>Alphaproteobacteria</taxon>
        <taxon>Acetobacterales</taxon>
        <taxon>Acidocellaceae</taxon>
        <taxon>Acidisoma</taxon>
    </lineage>
</organism>
<keyword evidence="2" id="KW-0813">Transport</keyword>
<dbReference type="GO" id="GO:0022857">
    <property type="term" value="F:transmembrane transporter activity"/>
    <property type="evidence" value="ECO:0007669"/>
    <property type="project" value="InterPro"/>
</dbReference>
<dbReference type="SUPFAM" id="SSF103473">
    <property type="entry name" value="MFS general substrate transporter"/>
    <property type="match status" value="1"/>
</dbReference>
<reference evidence="7 8" key="1">
    <citation type="journal article" date="2021" name="Microorganisms">
        <title>Acidisoma silvae sp. nov. and Acidisomacellulosilytica sp. nov., Two Acidophilic Bacteria Isolated from Decaying Wood, Hydrolyzing Cellulose and Producing Poly-3-hydroxybutyrate.</title>
        <authorList>
            <person name="Mieszkin S."/>
            <person name="Pouder E."/>
            <person name="Uroz S."/>
            <person name="Simon-Colin C."/>
            <person name="Alain K."/>
        </authorList>
    </citation>
    <scope>NUCLEOTIDE SEQUENCE [LARGE SCALE GENOMIC DNA]</scope>
    <source>
        <strain evidence="7 8">HW T5.17</strain>
    </source>
</reference>
<sequence length="120" mass="12777">MACRSHRGPVETGLIMTAWPIAIVVTAPLVGRMADRYPAALLTSLGMLVVSIAFLLLRLLPLHPSDFDIAWRIALAGGGFSMVQPPNNKAMLNAAPKHRISGASGMISVSRLSGQTMLDK</sequence>
<keyword evidence="3 6" id="KW-0812">Transmembrane</keyword>
<evidence type="ECO:0000256" key="5">
    <source>
        <dbReference type="ARBA" id="ARBA00023136"/>
    </source>
</evidence>
<evidence type="ECO:0000256" key="2">
    <source>
        <dbReference type="ARBA" id="ARBA00022448"/>
    </source>
</evidence>
<dbReference type="PANTHER" id="PTHR42718:SF9">
    <property type="entry name" value="MAJOR FACILITATOR SUPERFAMILY MULTIDRUG TRANSPORTER MFSC"/>
    <property type="match status" value="1"/>
</dbReference>
<evidence type="ECO:0000256" key="6">
    <source>
        <dbReference type="SAM" id="Phobius"/>
    </source>
</evidence>
<dbReference type="Pfam" id="PF07690">
    <property type="entry name" value="MFS_1"/>
    <property type="match status" value="1"/>
</dbReference>
<protein>
    <submittedName>
        <fullName evidence="7">MFS transporter</fullName>
    </submittedName>
</protein>
<comment type="subcellular location">
    <subcellularLocation>
        <location evidence="1">Membrane</location>
        <topology evidence="1">Multi-pass membrane protein</topology>
    </subcellularLocation>
</comment>
<feature type="transmembrane region" description="Helical" evidence="6">
    <location>
        <begin position="12"/>
        <end position="31"/>
    </location>
</feature>
<dbReference type="InterPro" id="IPR036259">
    <property type="entry name" value="MFS_trans_sf"/>
</dbReference>
<dbReference type="GO" id="GO:0016020">
    <property type="term" value="C:membrane"/>
    <property type="evidence" value="ECO:0007669"/>
    <property type="project" value="UniProtKB-SubCell"/>
</dbReference>
<evidence type="ECO:0000256" key="3">
    <source>
        <dbReference type="ARBA" id="ARBA00022692"/>
    </source>
</evidence>
<evidence type="ECO:0000256" key="4">
    <source>
        <dbReference type="ARBA" id="ARBA00022989"/>
    </source>
</evidence>
<evidence type="ECO:0000313" key="7">
    <source>
        <dbReference type="EMBL" id="MCB8883174.1"/>
    </source>
</evidence>
<evidence type="ECO:0000256" key="1">
    <source>
        <dbReference type="ARBA" id="ARBA00004141"/>
    </source>
</evidence>
<keyword evidence="5 6" id="KW-0472">Membrane</keyword>
<dbReference type="InterPro" id="IPR011701">
    <property type="entry name" value="MFS"/>
</dbReference>
<name>A0A963Z5E5_9PROT</name>
<accession>A0A963Z5E5</accession>